<sequence length="90" mass="9729">DGAAAAKSGGVIAARNSLTQQGQQVVKENRMAVEKMKCGLHTPEGFKKALQMRCGSLWGAWREALDLDGNGRLTFGEFCVALHRLAFHGE</sequence>
<dbReference type="GO" id="GO:0005509">
    <property type="term" value="F:calcium ion binding"/>
    <property type="evidence" value="ECO:0007669"/>
    <property type="project" value="InterPro"/>
</dbReference>
<keyword evidence="4" id="KW-1185">Reference proteome</keyword>
<protein>
    <recommendedName>
        <fullName evidence="2">EF-hand domain-containing protein</fullName>
    </recommendedName>
</protein>
<evidence type="ECO:0000313" key="3">
    <source>
        <dbReference type="EMBL" id="CAE8611369.1"/>
    </source>
</evidence>
<dbReference type="InterPro" id="IPR018247">
    <property type="entry name" value="EF_Hand_1_Ca_BS"/>
</dbReference>
<proteinExistence type="predicted"/>
<accession>A0A813FA05</accession>
<keyword evidence="1" id="KW-0106">Calcium</keyword>
<feature type="non-terminal residue" evidence="3">
    <location>
        <position position="1"/>
    </location>
</feature>
<dbReference type="SUPFAM" id="SSF47473">
    <property type="entry name" value="EF-hand"/>
    <property type="match status" value="1"/>
</dbReference>
<dbReference type="PROSITE" id="PS00018">
    <property type="entry name" value="EF_HAND_1"/>
    <property type="match status" value="1"/>
</dbReference>
<dbReference type="InterPro" id="IPR011992">
    <property type="entry name" value="EF-hand-dom_pair"/>
</dbReference>
<name>A0A813FA05_POLGL</name>
<feature type="domain" description="EF-hand" evidence="2">
    <location>
        <begin position="63"/>
        <end position="88"/>
    </location>
</feature>
<dbReference type="Proteomes" id="UP000654075">
    <property type="component" value="Unassembled WGS sequence"/>
</dbReference>
<evidence type="ECO:0000256" key="1">
    <source>
        <dbReference type="ARBA" id="ARBA00022837"/>
    </source>
</evidence>
<dbReference type="PROSITE" id="PS50222">
    <property type="entry name" value="EF_HAND_2"/>
    <property type="match status" value="1"/>
</dbReference>
<comment type="caution">
    <text evidence="3">The sequence shown here is derived from an EMBL/GenBank/DDBJ whole genome shotgun (WGS) entry which is preliminary data.</text>
</comment>
<dbReference type="AlphaFoldDB" id="A0A813FA05"/>
<gene>
    <name evidence="3" type="ORF">PGLA1383_LOCUS29174</name>
</gene>
<organism evidence="3 4">
    <name type="scientific">Polarella glacialis</name>
    <name type="common">Dinoflagellate</name>
    <dbReference type="NCBI Taxonomy" id="89957"/>
    <lineage>
        <taxon>Eukaryota</taxon>
        <taxon>Sar</taxon>
        <taxon>Alveolata</taxon>
        <taxon>Dinophyceae</taxon>
        <taxon>Suessiales</taxon>
        <taxon>Suessiaceae</taxon>
        <taxon>Polarella</taxon>
    </lineage>
</organism>
<evidence type="ECO:0000313" key="4">
    <source>
        <dbReference type="Proteomes" id="UP000654075"/>
    </source>
</evidence>
<reference evidence="3" key="1">
    <citation type="submission" date="2021-02" db="EMBL/GenBank/DDBJ databases">
        <authorList>
            <person name="Dougan E. K."/>
            <person name="Rhodes N."/>
            <person name="Thang M."/>
            <person name="Chan C."/>
        </authorList>
    </citation>
    <scope>NUCLEOTIDE SEQUENCE</scope>
</reference>
<feature type="non-terminal residue" evidence="3">
    <location>
        <position position="90"/>
    </location>
</feature>
<dbReference type="EMBL" id="CAJNNV010025019">
    <property type="protein sequence ID" value="CAE8611369.1"/>
    <property type="molecule type" value="Genomic_DNA"/>
</dbReference>
<evidence type="ECO:0000259" key="2">
    <source>
        <dbReference type="PROSITE" id="PS50222"/>
    </source>
</evidence>
<dbReference type="InterPro" id="IPR002048">
    <property type="entry name" value="EF_hand_dom"/>
</dbReference>